<evidence type="ECO:0008006" key="4">
    <source>
        <dbReference type="Google" id="ProtNLM"/>
    </source>
</evidence>
<feature type="compositionally biased region" description="Polar residues" evidence="1">
    <location>
        <begin position="335"/>
        <end position="344"/>
    </location>
</feature>
<feature type="region of interest" description="Disordered" evidence="1">
    <location>
        <begin position="324"/>
        <end position="344"/>
    </location>
</feature>
<sequence>MASGLFQEILSLSDRAPATLEHLPTEIKIEILCHLPDLSSLRTLVNASPDFHSVYRFDRRQILRRLLTRTTPLPNLVEVASIPALRRRVDYDLLKQKGDPGSPGFAKGFLNMYDELRGFCRSANDDAARKGDVDQGRSISENFALSCLKINPFTGKGYTHGADGHASNIECGGGILPLSETEKYRIHRALYRLEMLGAIYTLWKVRDPNYYIAFLKSLPPWEMEEIHCVRNYMYQVYLAISLETDAVSSHHSTADGEERVMGCGQGNRASNRRRMGRRGGISSGAHSSFALDLDSDLAVDDQREHCLTLGLEFLWRWLQESDKDGPRPVPDGDTDSSPVNSPEQQTLAPTISVTEGHLSGTSFFLTRALNPSAMGFFRIIREPQTFTSDVDWQRPNLAWEWLHHMNTKYLCQVHNCYNRWWGYVFWDQARLMAMGLKEEMKRQFAPFFD</sequence>
<evidence type="ECO:0000256" key="1">
    <source>
        <dbReference type="SAM" id="MobiDB-lite"/>
    </source>
</evidence>
<dbReference type="Proteomes" id="UP000223968">
    <property type="component" value="Unassembled WGS sequence"/>
</dbReference>
<comment type="caution">
    <text evidence="2">The sequence shown here is derived from an EMBL/GenBank/DDBJ whole genome shotgun (WGS) entry which is preliminary data.</text>
</comment>
<dbReference type="EMBL" id="PDNB01000071">
    <property type="protein sequence ID" value="PGH11567.1"/>
    <property type="molecule type" value="Genomic_DNA"/>
</dbReference>
<dbReference type="STRING" id="1447875.A0A2B7XSW0"/>
<proteinExistence type="predicted"/>
<name>A0A2B7XSW0_9EURO</name>
<protein>
    <recommendedName>
        <fullName evidence="4">F-box domain-containing protein</fullName>
    </recommendedName>
</protein>
<evidence type="ECO:0000313" key="2">
    <source>
        <dbReference type="EMBL" id="PGH11567.1"/>
    </source>
</evidence>
<organism evidence="2 3">
    <name type="scientific">Helicocarpus griseus UAMH5409</name>
    <dbReference type="NCBI Taxonomy" id="1447875"/>
    <lineage>
        <taxon>Eukaryota</taxon>
        <taxon>Fungi</taxon>
        <taxon>Dikarya</taxon>
        <taxon>Ascomycota</taxon>
        <taxon>Pezizomycotina</taxon>
        <taxon>Eurotiomycetes</taxon>
        <taxon>Eurotiomycetidae</taxon>
        <taxon>Onygenales</taxon>
        <taxon>Ajellomycetaceae</taxon>
        <taxon>Helicocarpus</taxon>
    </lineage>
</organism>
<reference evidence="2 3" key="1">
    <citation type="submission" date="2017-10" db="EMBL/GenBank/DDBJ databases">
        <title>Comparative genomics in systemic dimorphic fungi from Ajellomycetaceae.</title>
        <authorList>
            <person name="Munoz J.F."/>
            <person name="Mcewen J.G."/>
            <person name="Clay O.K."/>
            <person name="Cuomo C.A."/>
        </authorList>
    </citation>
    <scope>NUCLEOTIDE SEQUENCE [LARGE SCALE GENOMIC DNA]</scope>
    <source>
        <strain evidence="2 3">UAMH5409</strain>
    </source>
</reference>
<dbReference type="OrthoDB" id="5304511at2759"/>
<feature type="region of interest" description="Disordered" evidence="1">
    <location>
        <begin position="250"/>
        <end position="280"/>
    </location>
</feature>
<gene>
    <name evidence="2" type="ORF">AJ79_04825</name>
</gene>
<dbReference type="AlphaFoldDB" id="A0A2B7XSW0"/>
<accession>A0A2B7XSW0</accession>
<keyword evidence="3" id="KW-1185">Reference proteome</keyword>
<evidence type="ECO:0000313" key="3">
    <source>
        <dbReference type="Proteomes" id="UP000223968"/>
    </source>
</evidence>